<proteinExistence type="predicted"/>
<dbReference type="PANTHER" id="PTHR12820">
    <property type="entry name" value="VACUOLAR SORTING PROTEIN 53"/>
    <property type="match status" value="1"/>
</dbReference>
<organism evidence="2 3">
    <name type="scientific">Plutella xylostella</name>
    <name type="common">Diamondback moth</name>
    <name type="synonym">Plutella maculipennis</name>
    <dbReference type="NCBI Taxonomy" id="51655"/>
    <lineage>
        <taxon>Eukaryota</taxon>
        <taxon>Metazoa</taxon>
        <taxon>Ecdysozoa</taxon>
        <taxon>Arthropoda</taxon>
        <taxon>Hexapoda</taxon>
        <taxon>Insecta</taxon>
        <taxon>Pterygota</taxon>
        <taxon>Neoptera</taxon>
        <taxon>Endopterygota</taxon>
        <taxon>Lepidoptera</taxon>
        <taxon>Glossata</taxon>
        <taxon>Ditrysia</taxon>
        <taxon>Yponomeutoidea</taxon>
        <taxon>Plutellidae</taxon>
        <taxon>Plutella</taxon>
    </lineage>
</organism>
<dbReference type="Proteomes" id="UP000823941">
    <property type="component" value="Chromosome 2"/>
</dbReference>
<protein>
    <recommendedName>
        <fullName evidence="1">Vps53 N-terminal domain-containing protein</fullName>
    </recommendedName>
</protein>
<evidence type="ECO:0000259" key="1">
    <source>
        <dbReference type="Pfam" id="PF04100"/>
    </source>
</evidence>
<dbReference type="InterPro" id="IPR039766">
    <property type="entry name" value="Vps53"/>
</dbReference>
<accession>A0ABQ7R5G8</accession>
<keyword evidence="3" id="KW-1185">Reference proteome</keyword>
<evidence type="ECO:0000313" key="2">
    <source>
        <dbReference type="EMBL" id="KAG7312549.1"/>
    </source>
</evidence>
<comment type="caution">
    <text evidence="2">The sequence shown here is derived from an EMBL/GenBank/DDBJ whole genome shotgun (WGS) entry which is preliminary data.</text>
</comment>
<reference evidence="2 3" key="1">
    <citation type="submission" date="2021-06" db="EMBL/GenBank/DDBJ databases">
        <title>A haploid diamondback moth (Plutella xylostella L.) genome assembly resolves 31 chromosomes and identifies a diamide resistance mutation.</title>
        <authorList>
            <person name="Ward C.M."/>
            <person name="Perry K.D."/>
            <person name="Baker G."/>
            <person name="Powis K."/>
            <person name="Heckel D.G."/>
            <person name="Baxter S.W."/>
        </authorList>
    </citation>
    <scope>NUCLEOTIDE SEQUENCE [LARGE SCALE GENOMIC DNA]</scope>
    <source>
        <strain evidence="2 3">LV</strain>
        <tissue evidence="2">Single pupa</tissue>
    </source>
</reference>
<dbReference type="PANTHER" id="PTHR12820:SF0">
    <property type="entry name" value="VACUOLAR PROTEIN SORTING-ASSOCIATED PROTEIN 53 HOMOLOG"/>
    <property type="match status" value="1"/>
</dbReference>
<feature type="domain" description="Vps53 N-terminal" evidence="1">
    <location>
        <begin position="42"/>
        <end position="374"/>
    </location>
</feature>
<gene>
    <name evidence="2" type="ORF">JYU34_000844</name>
</gene>
<sequence length="383" mass="42548">MDSSEVSDEKEIGPDVQINFPESVMSRIEEMMGETEQFDNTEFSAVAYINALFPTEQSLAGVEAAAARAQYRLHRAAHALQEALQGAARGGEGAAAGQGARARGRQALTDAQTIIQELASQVSDINGRASRSAAAVREITLEIKQLDRAKVNLTMAITALNHYHMLCGGADTLGALTRGREYRALLPPLQAIMEVLQHFEGYQDIRSLNALRDRVTAIRQTLADQIYQDIKDAFTAGCKRTVPLKTVSEAAAVLDVLNATNKRELLAWLVDQQLQEYQHLFASNQEVSWLPHVEQRYSWLKKLLLALETRAALPATWRLSERIATKFCEITRRDLSSLLAARRAELDVKLLLFAVQRTANFELLLHKRFNGPEESTEAPQEPA</sequence>
<dbReference type="Pfam" id="PF04100">
    <property type="entry name" value="Vps53_N"/>
    <property type="match status" value="1"/>
</dbReference>
<dbReference type="EMBL" id="JAHIBW010000002">
    <property type="protein sequence ID" value="KAG7312549.1"/>
    <property type="molecule type" value="Genomic_DNA"/>
</dbReference>
<name>A0ABQ7R5G8_PLUXY</name>
<feature type="non-terminal residue" evidence="2">
    <location>
        <position position="383"/>
    </location>
</feature>
<evidence type="ECO:0000313" key="3">
    <source>
        <dbReference type="Proteomes" id="UP000823941"/>
    </source>
</evidence>
<dbReference type="InterPro" id="IPR007234">
    <property type="entry name" value="Vps53_N"/>
</dbReference>